<dbReference type="PANTHER" id="PTHR46797:SF25">
    <property type="entry name" value="TRANSCRIPTIONAL REGULATOR"/>
    <property type="match status" value="1"/>
</dbReference>
<dbReference type="Pfam" id="PF07883">
    <property type="entry name" value="Cupin_2"/>
    <property type="match status" value="1"/>
</dbReference>
<evidence type="ECO:0000313" key="3">
    <source>
        <dbReference type="EMBL" id="OJG36084.1"/>
    </source>
</evidence>
<dbReference type="InterPro" id="IPR011051">
    <property type="entry name" value="RmlC_Cupin_sf"/>
</dbReference>
<dbReference type="GO" id="GO:0003700">
    <property type="term" value="F:DNA-binding transcription factor activity"/>
    <property type="evidence" value="ECO:0007669"/>
    <property type="project" value="TreeGrafter"/>
</dbReference>
<dbReference type="InterPro" id="IPR001387">
    <property type="entry name" value="Cro/C1-type_HTH"/>
</dbReference>
<dbReference type="AlphaFoldDB" id="A0A1L8SW60"/>
<dbReference type="SUPFAM" id="SSF47413">
    <property type="entry name" value="lambda repressor-like DNA-binding domains"/>
    <property type="match status" value="1"/>
</dbReference>
<dbReference type="EMBL" id="JXKM01000004">
    <property type="protein sequence ID" value="OJG36084.1"/>
    <property type="molecule type" value="Genomic_DNA"/>
</dbReference>
<reference evidence="3 4" key="1">
    <citation type="submission" date="2014-12" db="EMBL/GenBank/DDBJ databases">
        <title>Draft genome sequences of 29 type strains of Enterococci.</title>
        <authorList>
            <person name="Zhong Z."/>
            <person name="Sun Z."/>
            <person name="Liu W."/>
            <person name="Zhang W."/>
            <person name="Zhang H."/>
        </authorList>
    </citation>
    <scope>NUCLEOTIDE SEQUENCE [LARGE SCALE GENOMIC DNA]</scope>
    <source>
        <strain evidence="3 4">DSM 22802</strain>
    </source>
</reference>
<sequence length="180" mass="20991">MNIGEKVKALRNERGMTLKQLSEATGLSTGFLSQFERGITTIAVEHLATIADLFKVKINYFFEEERESEPIVRGYNQPVIHQLNNMIYKQLSRSPQDKKIAPKMIEIMPHEKRELPTTYPHQGEEFVYIIEGILTLVIEEKTYQLYHGDSAHYFSTINHNWDNETNSIVKFIVVHYPNDY</sequence>
<dbReference type="InterPro" id="IPR014710">
    <property type="entry name" value="RmlC-like_jellyroll"/>
</dbReference>
<dbReference type="InterPro" id="IPR050807">
    <property type="entry name" value="TransReg_Diox_bact_type"/>
</dbReference>
<evidence type="ECO:0000259" key="2">
    <source>
        <dbReference type="PROSITE" id="PS50943"/>
    </source>
</evidence>
<dbReference type="InterPro" id="IPR010982">
    <property type="entry name" value="Lambda_DNA-bd_dom_sf"/>
</dbReference>
<evidence type="ECO:0000313" key="4">
    <source>
        <dbReference type="Proteomes" id="UP000183700"/>
    </source>
</evidence>
<dbReference type="STRING" id="319970.RV00_GL002228"/>
<evidence type="ECO:0000256" key="1">
    <source>
        <dbReference type="ARBA" id="ARBA00023125"/>
    </source>
</evidence>
<protein>
    <recommendedName>
        <fullName evidence="2">HTH cro/C1-type domain-containing protein</fullName>
    </recommendedName>
</protein>
<organism evidence="3 4">
    <name type="scientific">Enterococcus devriesei</name>
    <dbReference type="NCBI Taxonomy" id="319970"/>
    <lineage>
        <taxon>Bacteria</taxon>
        <taxon>Bacillati</taxon>
        <taxon>Bacillota</taxon>
        <taxon>Bacilli</taxon>
        <taxon>Lactobacillales</taxon>
        <taxon>Enterococcaceae</taxon>
        <taxon>Enterococcus</taxon>
    </lineage>
</organism>
<dbReference type="Gene3D" id="2.60.120.10">
    <property type="entry name" value="Jelly Rolls"/>
    <property type="match status" value="1"/>
</dbReference>
<proteinExistence type="predicted"/>
<dbReference type="Proteomes" id="UP000183700">
    <property type="component" value="Unassembled WGS sequence"/>
</dbReference>
<accession>A0A1L8SW60</accession>
<dbReference type="GO" id="GO:0003677">
    <property type="term" value="F:DNA binding"/>
    <property type="evidence" value="ECO:0007669"/>
    <property type="project" value="UniProtKB-KW"/>
</dbReference>
<dbReference type="OrthoDB" id="34624at2"/>
<dbReference type="Gene3D" id="1.10.260.40">
    <property type="entry name" value="lambda repressor-like DNA-binding domains"/>
    <property type="match status" value="1"/>
</dbReference>
<keyword evidence="1" id="KW-0238">DNA-binding</keyword>
<dbReference type="RefSeq" id="WP_071862037.1">
    <property type="nucleotide sequence ID" value="NZ_JBHLVS010000013.1"/>
</dbReference>
<dbReference type="CDD" id="cd02209">
    <property type="entry name" value="cupin_XRE_C"/>
    <property type="match status" value="1"/>
</dbReference>
<feature type="domain" description="HTH cro/C1-type" evidence="2">
    <location>
        <begin position="7"/>
        <end position="61"/>
    </location>
</feature>
<keyword evidence="4" id="KW-1185">Reference proteome</keyword>
<dbReference type="Pfam" id="PF01381">
    <property type="entry name" value="HTH_3"/>
    <property type="match status" value="1"/>
</dbReference>
<gene>
    <name evidence="3" type="ORF">RV00_GL002228</name>
</gene>
<dbReference type="GO" id="GO:0005829">
    <property type="term" value="C:cytosol"/>
    <property type="evidence" value="ECO:0007669"/>
    <property type="project" value="TreeGrafter"/>
</dbReference>
<comment type="caution">
    <text evidence="3">The sequence shown here is derived from an EMBL/GenBank/DDBJ whole genome shotgun (WGS) entry which is preliminary data.</text>
</comment>
<name>A0A1L8SW60_9ENTE</name>
<dbReference type="SMART" id="SM00530">
    <property type="entry name" value="HTH_XRE"/>
    <property type="match status" value="1"/>
</dbReference>
<dbReference type="CDD" id="cd00093">
    <property type="entry name" value="HTH_XRE"/>
    <property type="match status" value="1"/>
</dbReference>
<dbReference type="InterPro" id="IPR013096">
    <property type="entry name" value="Cupin_2"/>
</dbReference>
<dbReference type="SUPFAM" id="SSF51182">
    <property type="entry name" value="RmlC-like cupins"/>
    <property type="match status" value="1"/>
</dbReference>
<dbReference type="PROSITE" id="PS50943">
    <property type="entry name" value="HTH_CROC1"/>
    <property type="match status" value="1"/>
</dbReference>
<dbReference type="PANTHER" id="PTHR46797">
    <property type="entry name" value="HTH-TYPE TRANSCRIPTIONAL REGULATOR"/>
    <property type="match status" value="1"/>
</dbReference>